<dbReference type="CDD" id="cd23507">
    <property type="entry name" value="hydrophobin_I"/>
    <property type="match status" value="2"/>
</dbReference>
<keyword evidence="5 7" id="KW-1015">Disulfide bond</keyword>
<evidence type="ECO:0000256" key="4">
    <source>
        <dbReference type="ARBA" id="ARBA00022525"/>
    </source>
</evidence>
<keyword evidence="3 7" id="KW-0134">Cell wall</keyword>
<comment type="subcellular location">
    <subcellularLocation>
        <location evidence="1 7">Secreted</location>
        <location evidence="1 7">Cell wall</location>
    </subcellularLocation>
</comment>
<dbReference type="AlphaFoldDB" id="A0A8H5MDD6"/>
<comment type="caution">
    <text evidence="8">The sequence shown here is derived from an EMBL/GenBank/DDBJ whole genome shotgun (WGS) entry which is preliminary data.</text>
</comment>
<evidence type="ECO:0000313" key="9">
    <source>
        <dbReference type="Proteomes" id="UP000518752"/>
    </source>
</evidence>
<evidence type="ECO:0000313" key="8">
    <source>
        <dbReference type="EMBL" id="KAF5389784.1"/>
    </source>
</evidence>
<dbReference type="SMART" id="SM00075">
    <property type="entry name" value="HYDRO"/>
    <property type="match status" value="2"/>
</dbReference>
<dbReference type="GO" id="GO:0009277">
    <property type="term" value="C:fungal-type cell wall"/>
    <property type="evidence" value="ECO:0007669"/>
    <property type="project" value="InterPro"/>
</dbReference>
<dbReference type="Pfam" id="PF01185">
    <property type="entry name" value="Hydrophobin"/>
    <property type="match status" value="2"/>
</dbReference>
<dbReference type="EMBL" id="JAACJN010000020">
    <property type="protein sequence ID" value="KAF5389784.1"/>
    <property type="molecule type" value="Genomic_DNA"/>
</dbReference>
<accession>A0A8H5MDD6</accession>
<keyword evidence="9" id="KW-1185">Reference proteome</keyword>
<dbReference type="GO" id="GO:0005199">
    <property type="term" value="F:structural constituent of cell wall"/>
    <property type="evidence" value="ECO:0007669"/>
    <property type="project" value="InterPro"/>
</dbReference>
<keyword evidence="7" id="KW-0732">Signal</keyword>
<evidence type="ECO:0000256" key="6">
    <source>
        <dbReference type="ARBA" id="ARBA00093546"/>
    </source>
</evidence>
<proteinExistence type="inferred from homology"/>
<dbReference type="OrthoDB" id="4225815at2759"/>
<comment type="similarity">
    <text evidence="2 7">Belongs to the fungal hydrophobin family.</text>
</comment>
<feature type="chain" id="PRO_5034769817" description="Hydrophobin" evidence="7">
    <location>
        <begin position="19"/>
        <end position="246"/>
    </location>
</feature>
<dbReference type="InterPro" id="IPR001338">
    <property type="entry name" value="Class_I_Hydrophobin"/>
</dbReference>
<comment type="subunit">
    <text evidence="6">Self-assembles to form functional amyloid fibrils called rodlets. Self-assembly into fibrillar rodlets occurs spontaneously at hydrophobic:hydrophilic interfaces and the rodlets further associate laterally to form amphipathic monolayers.</text>
</comment>
<evidence type="ECO:0000256" key="7">
    <source>
        <dbReference type="RuleBase" id="RU365009"/>
    </source>
</evidence>
<dbReference type="Proteomes" id="UP000518752">
    <property type="component" value="Unassembled WGS sequence"/>
</dbReference>
<protein>
    <recommendedName>
        <fullName evidence="7">Hydrophobin</fullName>
    </recommendedName>
</protein>
<evidence type="ECO:0000256" key="1">
    <source>
        <dbReference type="ARBA" id="ARBA00004191"/>
    </source>
</evidence>
<evidence type="ECO:0000256" key="3">
    <source>
        <dbReference type="ARBA" id="ARBA00022512"/>
    </source>
</evidence>
<gene>
    <name evidence="8" type="ORF">D9757_005959</name>
</gene>
<name>A0A8H5MDD6_9AGAR</name>
<sequence>MQFKLAFVSAALATLAVATPAPRGGEPASSCTTGPVQCCNTVTKASDPAAAGILGLLGIVLQDLTVAVGLTCSPITVIGVGSSGCSAQAVCCQDNSHASPLQFYANVQLKGIKTLGCSPSFFTRTTNSRSSISTSISMQFKLAFVTVALATLAAATPAPRNEPASSCSTGPVQCCNTVTTASNPAAAGILALLGIVLQDLTVAVGLTCSPITLIGVGNSGCAAQAVCCEDNSHGGLISIGCVPVQL</sequence>
<reference evidence="8 9" key="1">
    <citation type="journal article" date="2020" name="ISME J.">
        <title>Uncovering the hidden diversity of litter-decomposition mechanisms in mushroom-forming fungi.</title>
        <authorList>
            <person name="Floudas D."/>
            <person name="Bentzer J."/>
            <person name="Ahren D."/>
            <person name="Johansson T."/>
            <person name="Persson P."/>
            <person name="Tunlid A."/>
        </authorList>
    </citation>
    <scope>NUCLEOTIDE SEQUENCE [LARGE SCALE GENOMIC DNA]</scope>
    <source>
        <strain evidence="8 9">CBS 406.79</strain>
    </source>
</reference>
<evidence type="ECO:0000256" key="5">
    <source>
        <dbReference type="ARBA" id="ARBA00023157"/>
    </source>
</evidence>
<feature type="signal peptide" evidence="7">
    <location>
        <begin position="1"/>
        <end position="18"/>
    </location>
</feature>
<keyword evidence="4 7" id="KW-0964">Secreted</keyword>
<organism evidence="8 9">
    <name type="scientific">Collybiopsis confluens</name>
    <dbReference type="NCBI Taxonomy" id="2823264"/>
    <lineage>
        <taxon>Eukaryota</taxon>
        <taxon>Fungi</taxon>
        <taxon>Dikarya</taxon>
        <taxon>Basidiomycota</taxon>
        <taxon>Agaricomycotina</taxon>
        <taxon>Agaricomycetes</taxon>
        <taxon>Agaricomycetidae</taxon>
        <taxon>Agaricales</taxon>
        <taxon>Marasmiineae</taxon>
        <taxon>Omphalotaceae</taxon>
        <taxon>Collybiopsis</taxon>
    </lineage>
</organism>
<evidence type="ECO:0000256" key="2">
    <source>
        <dbReference type="ARBA" id="ARBA00010446"/>
    </source>
</evidence>